<dbReference type="EMBL" id="ML178816">
    <property type="protein sequence ID" value="TFL05655.1"/>
    <property type="molecule type" value="Genomic_DNA"/>
</dbReference>
<reference evidence="3 4" key="1">
    <citation type="journal article" date="2019" name="Nat. Ecol. Evol.">
        <title>Megaphylogeny resolves global patterns of mushroom evolution.</title>
        <authorList>
            <person name="Varga T."/>
            <person name="Krizsan K."/>
            <person name="Foldi C."/>
            <person name="Dima B."/>
            <person name="Sanchez-Garcia M."/>
            <person name="Sanchez-Ramirez S."/>
            <person name="Szollosi G.J."/>
            <person name="Szarkandi J.G."/>
            <person name="Papp V."/>
            <person name="Albert L."/>
            <person name="Andreopoulos W."/>
            <person name="Angelini C."/>
            <person name="Antonin V."/>
            <person name="Barry K.W."/>
            <person name="Bougher N.L."/>
            <person name="Buchanan P."/>
            <person name="Buyck B."/>
            <person name="Bense V."/>
            <person name="Catcheside P."/>
            <person name="Chovatia M."/>
            <person name="Cooper J."/>
            <person name="Damon W."/>
            <person name="Desjardin D."/>
            <person name="Finy P."/>
            <person name="Geml J."/>
            <person name="Haridas S."/>
            <person name="Hughes K."/>
            <person name="Justo A."/>
            <person name="Karasinski D."/>
            <person name="Kautmanova I."/>
            <person name="Kiss B."/>
            <person name="Kocsube S."/>
            <person name="Kotiranta H."/>
            <person name="LaButti K.M."/>
            <person name="Lechner B.E."/>
            <person name="Liimatainen K."/>
            <person name="Lipzen A."/>
            <person name="Lukacs Z."/>
            <person name="Mihaltcheva S."/>
            <person name="Morgado L.N."/>
            <person name="Niskanen T."/>
            <person name="Noordeloos M.E."/>
            <person name="Ohm R.A."/>
            <person name="Ortiz-Santana B."/>
            <person name="Ovrebo C."/>
            <person name="Racz N."/>
            <person name="Riley R."/>
            <person name="Savchenko A."/>
            <person name="Shiryaev A."/>
            <person name="Soop K."/>
            <person name="Spirin V."/>
            <person name="Szebenyi C."/>
            <person name="Tomsovsky M."/>
            <person name="Tulloss R.E."/>
            <person name="Uehling J."/>
            <person name="Grigoriev I.V."/>
            <person name="Vagvolgyi C."/>
            <person name="Papp T."/>
            <person name="Martin F.M."/>
            <person name="Miettinen O."/>
            <person name="Hibbett D.S."/>
            <person name="Nagy L.G."/>
        </authorList>
    </citation>
    <scope>NUCLEOTIDE SEQUENCE [LARGE SCALE GENOMIC DNA]</scope>
    <source>
        <strain evidence="3 4">CBS 309.79</strain>
    </source>
</reference>
<feature type="domain" description="Smr" evidence="2">
    <location>
        <begin position="58"/>
        <end position="134"/>
    </location>
</feature>
<dbReference type="Pfam" id="PF08590">
    <property type="entry name" value="DUF1771"/>
    <property type="match status" value="1"/>
</dbReference>
<dbReference type="SMART" id="SM00463">
    <property type="entry name" value="SMR"/>
    <property type="match status" value="1"/>
</dbReference>
<evidence type="ECO:0000313" key="3">
    <source>
        <dbReference type="EMBL" id="TFL05655.1"/>
    </source>
</evidence>
<dbReference type="STRING" id="1884261.A0A5C3QUN0"/>
<dbReference type="Pfam" id="PF01713">
    <property type="entry name" value="Smr"/>
    <property type="match status" value="1"/>
</dbReference>
<dbReference type="InterPro" id="IPR002625">
    <property type="entry name" value="Smr_dom"/>
</dbReference>
<evidence type="ECO:0000313" key="4">
    <source>
        <dbReference type="Proteomes" id="UP000305067"/>
    </source>
</evidence>
<name>A0A5C3QUN0_9AGAR</name>
<dbReference type="SUPFAM" id="SSF160443">
    <property type="entry name" value="SMR domain-like"/>
    <property type="match status" value="1"/>
</dbReference>
<dbReference type="OrthoDB" id="3231855at2759"/>
<sequence>MSRCFDGSQVAYKRGDGAEAKEQSNRGKEHQANMKRLNREASDWIYVKNNEDSAPGEIDLHGLYVKEAIYRTEIAIREARSRGDGQVNLIVGQGLHSKGGSAKIKPAIEELMRNEKLAAQIDPDNAGVLIVKLDARDGMGADEINRRLERNDEGCVVM</sequence>
<protein>
    <recommendedName>
        <fullName evidence="2">Smr domain-containing protein</fullName>
    </recommendedName>
</protein>
<keyword evidence="4" id="KW-1185">Reference proteome</keyword>
<dbReference type="InterPro" id="IPR036063">
    <property type="entry name" value="Smr_dom_sf"/>
</dbReference>
<proteinExistence type="predicted"/>
<evidence type="ECO:0000259" key="2">
    <source>
        <dbReference type="PROSITE" id="PS50828"/>
    </source>
</evidence>
<dbReference type="PANTHER" id="PTHR47417">
    <property type="entry name" value="SMR DOMAIN-CONTAINING PROTEIN YPL199C"/>
    <property type="match status" value="1"/>
</dbReference>
<accession>A0A5C3QUN0</accession>
<gene>
    <name evidence="3" type="ORF">BDV98DRAFT_500078</name>
</gene>
<dbReference type="Proteomes" id="UP000305067">
    <property type="component" value="Unassembled WGS sequence"/>
</dbReference>
<dbReference type="SMART" id="SM01162">
    <property type="entry name" value="DUF1771"/>
    <property type="match status" value="1"/>
</dbReference>
<dbReference type="InterPro" id="IPR013899">
    <property type="entry name" value="DUF1771"/>
</dbReference>
<dbReference type="AlphaFoldDB" id="A0A5C3QUN0"/>
<dbReference type="Gene3D" id="3.30.1370.110">
    <property type="match status" value="1"/>
</dbReference>
<dbReference type="InterPro" id="IPR053020">
    <property type="entry name" value="Smr_domain_protein"/>
</dbReference>
<feature type="region of interest" description="Disordered" evidence="1">
    <location>
        <begin position="13"/>
        <end position="33"/>
    </location>
</feature>
<dbReference type="PANTHER" id="PTHR47417:SF1">
    <property type="entry name" value="SMR DOMAIN-CONTAINING PROTEIN YPL199C"/>
    <property type="match status" value="1"/>
</dbReference>
<dbReference type="PROSITE" id="PS50828">
    <property type="entry name" value="SMR"/>
    <property type="match status" value="1"/>
</dbReference>
<organism evidence="3 4">
    <name type="scientific">Pterulicium gracile</name>
    <dbReference type="NCBI Taxonomy" id="1884261"/>
    <lineage>
        <taxon>Eukaryota</taxon>
        <taxon>Fungi</taxon>
        <taxon>Dikarya</taxon>
        <taxon>Basidiomycota</taxon>
        <taxon>Agaricomycotina</taxon>
        <taxon>Agaricomycetes</taxon>
        <taxon>Agaricomycetidae</taxon>
        <taxon>Agaricales</taxon>
        <taxon>Pleurotineae</taxon>
        <taxon>Pterulaceae</taxon>
        <taxon>Pterulicium</taxon>
    </lineage>
</organism>
<evidence type="ECO:0000256" key="1">
    <source>
        <dbReference type="SAM" id="MobiDB-lite"/>
    </source>
</evidence>